<dbReference type="SUPFAM" id="SSF52540">
    <property type="entry name" value="P-loop containing nucleoside triphosphate hydrolases"/>
    <property type="match status" value="1"/>
</dbReference>
<dbReference type="OrthoDB" id="2928561at2759"/>
<organism evidence="1 2">
    <name type="scientific">Macrolepiota fuliginosa MF-IS2</name>
    <dbReference type="NCBI Taxonomy" id="1400762"/>
    <lineage>
        <taxon>Eukaryota</taxon>
        <taxon>Fungi</taxon>
        <taxon>Dikarya</taxon>
        <taxon>Basidiomycota</taxon>
        <taxon>Agaricomycotina</taxon>
        <taxon>Agaricomycetes</taxon>
        <taxon>Agaricomycetidae</taxon>
        <taxon>Agaricales</taxon>
        <taxon>Agaricineae</taxon>
        <taxon>Agaricaceae</taxon>
        <taxon>Macrolepiota</taxon>
    </lineage>
</organism>
<feature type="non-terminal residue" evidence="1">
    <location>
        <position position="74"/>
    </location>
</feature>
<dbReference type="InterPro" id="IPR027417">
    <property type="entry name" value="P-loop_NTPase"/>
</dbReference>
<evidence type="ECO:0000313" key="1">
    <source>
        <dbReference type="EMBL" id="KAF9440387.1"/>
    </source>
</evidence>
<dbReference type="Gene3D" id="3.40.50.300">
    <property type="entry name" value="P-loop containing nucleotide triphosphate hydrolases"/>
    <property type="match status" value="1"/>
</dbReference>
<sequence>DCTVMKELEEYTIRGTEFDSSERDPPPRCHPGTRLKIVKQIQEFFDDYRNGKRLLWIVGPAGVGKSAIMQTLAE</sequence>
<accession>A0A9P5WXP9</accession>
<gene>
    <name evidence="1" type="ORF">P691DRAFT_620084</name>
</gene>
<evidence type="ECO:0008006" key="3">
    <source>
        <dbReference type="Google" id="ProtNLM"/>
    </source>
</evidence>
<proteinExistence type="predicted"/>
<feature type="non-terminal residue" evidence="1">
    <location>
        <position position="1"/>
    </location>
</feature>
<keyword evidence="2" id="KW-1185">Reference proteome</keyword>
<dbReference type="EMBL" id="MU152571">
    <property type="protein sequence ID" value="KAF9440387.1"/>
    <property type="molecule type" value="Genomic_DNA"/>
</dbReference>
<name>A0A9P5WXP9_9AGAR</name>
<protein>
    <recommendedName>
        <fullName evidence="3">Orc1-like AAA ATPase domain-containing protein</fullName>
    </recommendedName>
</protein>
<dbReference type="Proteomes" id="UP000807342">
    <property type="component" value="Unassembled WGS sequence"/>
</dbReference>
<evidence type="ECO:0000313" key="2">
    <source>
        <dbReference type="Proteomes" id="UP000807342"/>
    </source>
</evidence>
<dbReference type="AlphaFoldDB" id="A0A9P5WXP9"/>
<comment type="caution">
    <text evidence="1">The sequence shown here is derived from an EMBL/GenBank/DDBJ whole genome shotgun (WGS) entry which is preliminary data.</text>
</comment>
<reference evidence="1" key="1">
    <citation type="submission" date="2020-11" db="EMBL/GenBank/DDBJ databases">
        <authorList>
            <consortium name="DOE Joint Genome Institute"/>
            <person name="Ahrendt S."/>
            <person name="Riley R."/>
            <person name="Andreopoulos W."/>
            <person name="Labutti K."/>
            <person name="Pangilinan J."/>
            <person name="Ruiz-Duenas F.J."/>
            <person name="Barrasa J.M."/>
            <person name="Sanchez-Garcia M."/>
            <person name="Camarero S."/>
            <person name="Miyauchi S."/>
            <person name="Serrano A."/>
            <person name="Linde D."/>
            <person name="Babiker R."/>
            <person name="Drula E."/>
            <person name="Ayuso-Fernandez I."/>
            <person name="Pacheco R."/>
            <person name="Padilla G."/>
            <person name="Ferreira P."/>
            <person name="Barriuso J."/>
            <person name="Kellner H."/>
            <person name="Castanera R."/>
            <person name="Alfaro M."/>
            <person name="Ramirez L."/>
            <person name="Pisabarro A.G."/>
            <person name="Kuo A."/>
            <person name="Tritt A."/>
            <person name="Lipzen A."/>
            <person name="He G."/>
            <person name="Yan M."/>
            <person name="Ng V."/>
            <person name="Cullen D."/>
            <person name="Martin F."/>
            <person name="Rosso M.-N."/>
            <person name="Henrissat B."/>
            <person name="Hibbett D."/>
            <person name="Martinez A.T."/>
            <person name="Grigoriev I.V."/>
        </authorList>
    </citation>
    <scope>NUCLEOTIDE SEQUENCE</scope>
    <source>
        <strain evidence="1">MF-IS2</strain>
    </source>
</reference>